<dbReference type="CDD" id="cd00729">
    <property type="entry name" value="rubredoxin_SM"/>
    <property type="match status" value="1"/>
</dbReference>
<evidence type="ECO:0000256" key="4">
    <source>
        <dbReference type="ARBA" id="ARBA00022982"/>
    </source>
</evidence>
<dbReference type="Pfam" id="PF00301">
    <property type="entry name" value="Rubredoxin"/>
    <property type="match status" value="1"/>
</dbReference>
<feature type="domain" description="Rubredoxin-like" evidence="6">
    <location>
        <begin position="2"/>
        <end position="43"/>
    </location>
</feature>
<dbReference type="Gene3D" id="2.20.28.10">
    <property type="match status" value="2"/>
</dbReference>
<name>A0A1Y4SUF8_9FIRM</name>
<gene>
    <name evidence="7" type="ORF">B5E75_09905</name>
</gene>
<dbReference type="RefSeq" id="WP_087358805.1">
    <property type="nucleotide sequence ID" value="NZ_NFLJ01000029.1"/>
</dbReference>
<protein>
    <recommendedName>
        <fullName evidence="6">Rubredoxin-like domain-containing protein</fullName>
    </recommendedName>
</protein>
<dbReference type="InterPro" id="IPR024934">
    <property type="entry name" value="Rubredoxin-like_dom"/>
</dbReference>
<evidence type="ECO:0000256" key="5">
    <source>
        <dbReference type="ARBA" id="ARBA00023004"/>
    </source>
</evidence>
<keyword evidence="5" id="KW-0408">Iron</keyword>
<dbReference type="Pfam" id="PF21349">
    <property type="entry name" value="RUBY_RBDX"/>
    <property type="match status" value="1"/>
</dbReference>
<dbReference type="OrthoDB" id="9805587at2"/>
<evidence type="ECO:0000256" key="2">
    <source>
        <dbReference type="ARBA" id="ARBA00022448"/>
    </source>
</evidence>
<dbReference type="InterPro" id="IPR048574">
    <property type="entry name" value="RUBY_RBDX"/>
</dbReference>
<evidence type="ECO:0000313" key="8">
    <source>
        <dbReference type="Proteomes" id="UP000195305"/>
    </source>
</evidence>
<reference evidence="7 8" key="1">
    <citation type="journal article" date="2018" name="BMC Genomics">
        <title>Whole genome sequencing and function prediction of 133 gut anaerobes isolated from chicken caecum in pure cultures.</title>
        <authorList>
            <person name="Medvecky M."/>
            <person name="Cejkova D."/>
            <person name="Polansky O."/>
            <person name="Karasova D."/>
            <person name="Kubasova T."/>
            <person name="Cizek A."/>
            <person name="Rychlik I."/>
        </authorList>
    </citation>
    <scope>NUCLEOTIDE SEQUENCE [LARGE SCALE GENOMIC DNA]</scope>
    <source>
        <strain evidence="7 8">An13</strain>
    </source>
</reference>
<dbReference type="SUPFAM" id="SSF57802">
    <property type="entry name" value="Rubredoxin-like"/>
    <property type="match status" value="2"/>
</dbReference>
<comment type="cofactor">
    <cofactor evidence="1">
        <name>Fe(3+)</name>
        <dbReference type="ChEBI" id="CHEBI:29034"/>
    </cofactor>
</comment>
<dbReference type="InterPro" id="IPR024935">
    <property type="entry name" value="Rubredoxin_dom"/>
</dbReference>
<dbReference type="EMBL" id="NFLJ01000029">
    <property type="protein sequence ID" value="OUQ33507.1"/>
    <property type="molecule type" value="Genomic_DNA"/>
</dbReference>
<keyword evidence="4" id="KW-0249">Electron transport</keyword>
<keyword evidence="2" id="KW-0813">Transport</keyword>
<sequence length="211" mass="23829">MKYVCSICGYVYDESQEDLTFQQLPESWVCPICKADQSLFVKEEKETKTTDMNISTEGDIVYSLGELAAICSNLQRGCEKQYKDEEALLLKTLSDLFTAHVENEDNASVDVLEQLLQEDLSQYYPALHGYAKQVADRGTQRICVWGEKVTAILHSLLMRYHQDQGAFLKNTSVWVCSVCGFVFVGDEAPELCPVCKVPAWKFEKIEGREAG</sequence>
<keyword evidence="3" id="KW-0479">Metal-binding</keyword>
<accession>A0A1Y4SUF8</accession>
<dbReference type="PROSITE" id="PS50903">
    <property type="entry name" value="RUBREDOXIN_LIKE"/>
    <property type="match status" value="2"/>
</dbReference>
<proteinExistence type="predicted"/>
<dbReference type="GO" id="GO:0005506">
    <property type="term" value="F:iron ion binding"/>
    <property type="evidence" value="ECO:0007669"/>
    <property type="project" value="InterPro"/>
</dbReference>
<keyword evidence="8" id="KW-1185">Reference proteome</keyword>
<dbReference type="AlphaFoldDB" id="A0A1Y4SUF8"/>
<dbReference type="Proteomes" id="UP000195305">
    <property type="component" value="Unassembled WGS sequence"/>
</dbReference>
<evidence type="ECO:0000256" key="3">
    <source>
        <dbReference type="ARBA" id="ARBA00022723"/>
    </source>
</evidence>
<comment type="caution">
    <text evidence="7">The sequence shown here is derived from an EMBL/GenBank/DDBJ whole genome shotgun (WGS) entry which is preliminary data.</text>
</comment>
<evidence type="ECO:0000259" key="6">
    <source>
        <dbReference type="PROSITE" id="PS50903"/>
    </source>
</evidence>
<evidence type="ECO:0000256" key="1">
    <source>
        <dbReference type="ARBA" id="ARBA00001965"/>
    </source>
</evidence>
<feature type="domain" description="Rubredoxin-like" evidence="6">
    <location>
        <begin position="171"/>
        <end position="205"/>
    </location>
</feature>
<organism evidence="7 8">
    <name type="scientific">Massilimicrobiota timonensis</name>
    <dbReference type="NCBI Taxonomy" id="1776392"/>
    <lineage>
        <taxon>Bacteria</taxon>
        <taxon>Bacillati</taxon>
        <taxon>Bacillota</taxon>
        <taxon>Erysipelotrichia</taxon>
        <taxon>Erysipelotrichales</taxon>
        <taxon>Erysipelotrichaceae</taxon>
        <taxon>Massilimicrobiota</taxon>
    </lineage>
</organism>
<evidence type="ECO:0000313" key="7">
    <source>
        <dbReference type="EMBL" id="OUQ33507.1"/>
    </source>
</evidence>
<dbReference type="CDD" id="cd00730">
    <property type="entry name" value="rubredoxin"/>
    <property type="match status" value="1"/>
</dbReference>